<dbReference type="GO" id="GO:0003677">
    <property type="term" value="F:DNA binding"/>
    <property type="evidence" value="ECO:0007669"/>
    <property type="project" value="UniProtKB-KW"/>
</dbReference>
<keyword evidence="1" id="KW-0479">Metal-binding</keyword>
<dbReference type="GO" id="GO:0008270">
    <property type="term" value="F:zinc ion binding"/>
    <property type="evidence" value="ECO:0007669"/>
    <property type="project" value="UniProtKB-KW"/>
</dbReference>
<dbReference type="InterPro" id="IPR036236">
    <property type="entry name" value="Znf_C2H2_sf"/>
</dbReference>
<reference evidence="3" key="1">
    <citation type="journal article" date="2014" name="PLoS Negl. Trop. Dis.">
        <title>Identification and characterization of seminal fluid proteins in the Asian tiger mosquito, Aedes albopictus.</title>
        <authorList>
            <person name="Boes K.E."/>
            <person name="Ribeiro J.M."/>
            <person name="Wong A."/>
            <person name="Harrington L.C."/>
            <person name="Wolfner M.F."/>
            <person name="Sirot L.K."/>
        </authorList>
    </citation>
    <scope>NUCLEOTIDE SEQUENCE</scope>
    <source>
        <tissue evidence="3">Reproductive organs</tissue>
    </source>
</reference>
<keyword evidence="3" id="KW-0371">Homeobox</keyword>
<evidence type="ECO:0000259" key="2">
    <source>
        <dbReference type="PROSITE" id="PS50157"/>
    </source>
</evidence>
<organism evidence="3">
    <name type="scientific">Aedes albopictus</name>
    <name type="common">Asian tiger mosquito</name>
    <name type="synonym">Stegomyia albopicta</name>
    <dbReference type="NCBI Taxonomy" id="7160"/>
    <lineage>
        <taxon>Eukaryota</taxon>
        <taxon>Metazoa</taxon>
        <taxon>Ecdysozoa</taxon>
        <taxon>Arthropoda</taxon>
        <taxon>Hexapoda</taxon>
        <taxon>Insecta</taxon>
        <taxon>Pterygota</taxon>
        <taxon>Neoptera</taxon>
        <taxon>Endopterygota</taxon>
        <taxon>Diptera</taxon>
        <taxon>Nematocera</taxon>
        <taxon>Culicoidea</taxon>
        <taxon>Culicidae</taxon>
        <taxon>Culicinae</taxon>
        <taxon>Aedini</taxon>
        <taxon>Aedes</taxon>
        <taxon>Stegomyia</taxon>
    </lineage>
</organism>
<name>A0A023EBH9_AEDAL</name>
<protein>
    <submittedName>
        <fullName evidence="3">Putative homeobox transcription factor sip1</fullName>
    </submittedName>
</protein>
<feature type="non-terminal residue" evidence="3">
    <location>
        <position position="1"/>
    </location>
</feature>
<keyword evidence="1" id="KW-0862">Zinc</keyword>
<dbReference type="PROSITE" id="PS50157">
    <property type="entry name" value="ZINC_FINGER_C2H2_2"/>
    <property type="match status" value="1"/>
</dbReference>
<dbReference type="AlphaFoldDB" id="A0A023EBH9"/>
<accession>A0A023EBH9</accession>
<dbReference type="Gene3D" id="3.30.160.60">
    <property type="entry name" value="Classic Zinc Finger"/>
    <property type="match status" value="1"/>
</dbReference>
<feature type="domain" description="C2H2-type" evidence="2">
    <location>
        <begin position="30"/>
        <end position="57"/>
    </location>
</feature>
<dbReference type="InterPro" id="IPR013087">
    <property type="entry name" value="Znf_C2H2_type"/>
</dbReference>
<proteinExistence type="evidence at transcript level"/>
<dbReference type="EMBL" id="GAPW01006780">
    <property type="protein sequence ID" value="JAC06818.1"/>
    <property type="molecule type" value="mRNA"/>
</dbReference>
<keyword evidence="1" id="KW-0863">Zinc-finger</keyword>
<evidence type="ECO:0000313" key="3">
    <source>
        <dbReference type="EMBL" id="JAC06818.1"/>
    </source>
</evidence>
<dbReference type="SUPFAM" id="SSF57667">
    <property type="entry name" value="beta-beta-alpha zinc fingers"/>
    <property type="match status" value="1"/>
</dbReference>
<sequence>DTNGNNCGKLFQTKILVKDHELSHNEEPQFKCAICSKTFIYANNSSRHEEFYRGEHQKHQCDICEKKLQRAHILIQH</sequence>
<keyword evidence="3" id="KW-0238">DNA-binding</keyword>
<evidence type="ECO:0000256" key="1">
    <source>
        <dbReference type="PROSITE-ProRule" id="PRU00042"/>
    </source>
</evidence>